<sequence length="294" mass="33014">MENSKSNMGLKVGLGIALVLFLGTGFYTMNLYKSSNQIQKDLTEEKQLVMNDLNAMAKQYDVAISENDVANKNLIDARGRIQGLIDSLKISETNVRSLWRYKKKYQSLQKEMDVLMAQNDSLRVENSYLATSLDSTRVRLEERTMFTDSLLVQNNALAEVVENAAVLNTVGLKGFGVIERTSGKLIPTERASRTDKIRVCFTVAKNGLVQAGDQELYVQVIDPKNNTLGLNDQVHFDGKTLNYSIISKFNYENASLNICEFVASKGKDNFEKGRYIVNVFNEKDLVSSSEFTLK</sequence>
<evidence type="ECO:0000256" key="1">
    <source>
        <dbReference type="SAM" id="Coils"/>
    </source>
</evidence>
<comment type="caution">
    <text evidence="3">The sequence shown here is derived from an EMBL/GenBank/DDBJ whole genome shotgun (WGS) entry which is preliminary data.</text>
</comment>
<dbReference type="Proteomes" id="UP000307602">
    <property type="component" value="Unassembled WGS sequence"/>
</dbReference>
<protein>
    <submittedName>
        <fullName evidence="3">Chromosome partitioning protein ParA</fullName>
    </submittedName>
</protein>
<feature type="transmembrane region" description="Helical" evidence="2">
    <location>
        <begin position="12"/>
        <end position="32"/>
    </location>
</feature>
<evidence type="ECO:0000313" key="4">
    <source>
        <dbReference type="Proteomes" id="UP000307602"/>
    </source>
</evidence>
<evidence type="ECO:0000313" key="3">
    <source>
        <dbReference type="EMBL" id="TGV01573.1"/>
    </source>
</evidence>
<dbReference type="OrthoDB" id="1115172at2"/>
<accession>A0A4S1DUP1</accession>
<keyword evidence="2" id="KW-0472">Membrane</keyword>
<organism evidence="3 4">
    <name type="scientific">Flavivirga rizhaonensis</name>
    <dbReference type="NCBI Taxonomy" id="2559571"/>
    <lineage>
        <taxon>Bacteria</taxon>
        <taxon>Pseudomonadati</taxon>
        <taxon>Bacteroidota</taxon>
        <taxon>Flavobacteriia</taxon>
        <taxon>Flavobacteriales</taxon>
        <taxon>Flavobacteriaceae</taxon>
        <taxon>Flavivirga</taxon>
    </lineage>
</organism>
<dbReference type="AlphaFoldDB" id="A0A4S1DUP1"/>
<dbReference type="RefSeq" id="WP_135878001.1">
    <property type="nucleotide sequence ID" value="NZ_SRSO01000022.1"/>
</dbReference>
<gene>
    <name evidence="3" type="ORF">EM932_14935</name>
</gene>
<dbReference type="EMBL" id="SRSO01000022">
    <property type="protein sequence ID" value="TGV01573.1"/>
    <property type="molecule type" value="Genomic_DNA"/>
</dbReference>
<keyword evidence="2" id="KW-0812">Transmembrane</keyword>
<keyword evidence="1" id="KW-0175">Coiled coil</keyword>
<reference evidence="3 4" key="1">
    <citation type="submission" date="2019-04" db="EMBL/GenBank/DDBJ databases">
        <authorList>
            <person name="Liu A."/>
        </authorList>
    </citation>
    <scope>NUCLEOTIDE SEQUENCE [LARGE SCALE GENOMIC DNA]</scope>
    <source>
        <strain evidence="3 4">RZ03</strain>
    </source>
</reference>
<keyword evidence="2" id="KW-1133">Transmembrane helix</keyword>
<evidence type="ECO:0000256" key="2">
    <source>
        <dbReference type="SAM" id="Phobius"/>
    </source>
</evidence>
<keyword evidence="4" id="KW-1185">Reference proteome</keyword>
<proteinExistence type="predicted"/>
<name>A0A4S1DUP1_9FLAO</name>
<feature type="coiled-coil region" evidence="1">
    <location>
        <begin position="98"/>
        <end position="125"/>
    </location>
</feature>